<dbReference type="OrthoDB" id="3235325at2759"/>
<accession>A0A0D2N0U8</accession>
<organism evidence="2 3">
    <name type="scientific">Hypholoma sublateritium (strain FD-334 SS-4)</name>
    <dbReference type="NCBI Taxonomy" id="945553"/>
    <lineage>
        <taxon>Eukaryota</taxon>
        <taxon>Fungi</taxon>
        <taxon>Dikarya</taxon>
        <taxon>Basidiomycota</taxon>
        <taxon>Agaricomycotina</taxon>
        <taxon>Agaricomycetes</taxon>
        <taxon>Agaricomycetidae</taxon>
        <taxon>Agaricales</taxon>
        <taxon>Agaricineae</taxon>
        <taxon>Strophariaceae</taxon>
        <taxon>Hypholoma</taxon>
    </lineage>
</organism>
<dbReference type="EMBL" id="KN817887">
    <property type="protein sequence ID" value="KJA12814.1"/>
    <property type="molecule type" value="Genomic_DNA"/>
</dbReference>
<evidence type="ECO:0000256" key="1">
    <source>
        <dbReference type="SAM" id="MobiDB-lite"/>
    </source>
</evidence>
<dbReference type="AlphaFoldDB" id="A0A0D2N0U8"/>
<dbReference type="OMA" id="HEWKRAN"/>
<feature type="region of interest" description="Disordered" evidence="1">
    <location>
        <begin position="142"/>
        <end position="189"/>
    </location>
</feature>
<protein>
    <submittedName>
        <fullName evidence="2">Uncharacterized protein</fullName>
    </submittedName>
</protein>
<reference evidence="3" key="1">
    <citation type="submission" date="2014-04" db="EMBL/GenBank/DDBJ databases">
        <title>Evolutionary Origins and Diversification of the Mycorrhizal Mutualists.</title>
        <authorList>
            <consortium name="DOE Joint Genome Institute"/>
            <consortium name="Mycorrhizal Genomics Consortium"/>
            <person name="Kohler A."/>
            <person name="Kuo A."/>
            <person name="Nagy L.G."/>
            <person name="Floudas D."/>
            <person name="Copeland A."/>
            <person name="Barry K.W."/>
            <person name="Cichocki N."/>
            <person name="Veneault-Fourrey C."/>
            <person name="LaButti K."/>
            <person name="Lindquist E.A."/>
            <person name="Lipzen A."/>
            <person name="Lundell T."/>
            <person name="Morin E."/>
            <person name="Murat C."/>
            <person name="Riley R."/>
            <person name="Ohm R."/>
            <person name="Sun H."/>
            <person name="Tunlid A."/>
            <person name="Henrissat B."/>
            <person name="Grigoriev I.V."/>
            <person name="Hibbett D.S."/>
            <person name="Martin F."/>
        </authorList>
    </citation>
    <scope>NUCLEOTIDE SEQUENCE [LARGE SCALE GENOMIC DNA]</scope>
    <source>
        <strain evidence="3">FD-334 SS-4</strain>
    </source>
</reference>
<gene>
    <name evidence="2" type="ORF">HYPSUDRAFT_210093</name>
</gene>
<feature type="region of interest" description="Disordered" evidence="1">
    <location>
        <begin position="295"/>
        <end position="317"/>
    </location>
</feature>
<feature type="compositionally biased region" description="Low complexity" evidence="1">
    <location>
        <begin position="432"/>
        <end position="443"/>
    </location>
</feature>
<evidence type="ECO:0000313" key="2">
    <source>
        <dbReference type="EMBL" id="KJA12814.1"/>
    </source>
</evidence>
<name>A0A0D2N0U8_HYPSF</name>
<evidence type="ECO:0000313" key="3">
    <source>
        <dbReference type="Proteomes" id="UP000054270"/>
    </source>
</evidence>
<feature type="region of interest" description="Disordered" evidence="1">
    <location>
        <begin position="431"/>
        <end position="465"/>
    </location>
</feature>
<dbReference type="STRING" id="945553.A0A0D2N0U8"/>
<keyword evidence="3" id="KW-1185">Reference proteome</keyword>
<sequence>MNAFGVPALGVVQHALNPFPPSSSIETAESSVYSRPYSIETTGSRTSWSSAEASWAGHRNSAGISQDFRHALQRENTELAKQVSVWQAKFETLQAAYNLLLERVREQPEVERPKLDHKDYPHIEYWYKHQWLSVLGNRVTDLGGKAENENENTSTENEDEDDDVEADVESKQVRSVSPAPGTRRGQGRSRAGINVAMRFIQDKDGQVIDGHRAREIRIHARALFVGFAMQEKQFGSWGDADAASRKLFYSEMRTRFEELQYCDLDWKAEQIAIDTFPGWKVTWIKKQKKLLGDQQNVFKRSRQGSAAKEPDSKRPKALLENSSTFPAVLPGVSNTAQVAQQPVPTLNVIPNTPVRPPHASTEFNVRGIAQQQPGDPSLLEPIKPHYDFMLNNPLINDNNIPAFAAMPLAEQLAPTVPANMIGFHPQQAFQANTTHPTTGNHTTLASHPNPPPTKRSRTGTTKMRPSKISITPRNLCALEWVVSNPKGTTDDFSTYYDNLSAEGKQKWEKLSVEAKESGKAPGEWIMGLQS</sequence>
<proteinExistence type="predicted"/>
<feature type="compositionally biased region" description="Acidic residues" evidence="1">
    <location>
        <begin position="156"/>
        <end position="167"/>
    </location>
</feature>
<dbReference type="Proteomes" id="UP000054270">
    <property type="component" value="Unassembled WGS sequence"/>
</dbReference>